<feature type="domain" description="S-adenosylmethionine-dependent methyltransferase" evidence="4">
    <location>
        <begin position="1"/>
        <end position="118"/>
    </location>
</feature>
<dbReference type="GO" id="GO:0032259">
    <property type="term" value="P:methylation"/>
    <property type="evidence" value="ECO:0007669"/>
    <property type="project" value="UniProtKB-KW"/>
</dbReference>
<dbReference type="InterPro" id="IPR019614">
    <property type="entry name" value="SAM-dep_methyl-trfase"/>
</dbReference>
<protein>
    <submittedName>
        <fullName evidence="6">Uncharacterized protein LOC110747932</fullName>
    </submittedName>
</protein>
<gene>
    <name evidence="6" type="primary">LOC110747932</name>
</gene>
<dbReference type="Pfam" id="PF10672">
    <property type="entry name" value="Methyltrans_SAM"/>
    <property type="match status" value="1"/>
</dbReference>
<keyword evidence="5" id="KW-1185">Reference proteome</keyword>
<keyword evidence="2" id="KW-0808">Transferase</keyword>
<evidence type="ECO:0000256" key="1">
    <source>
        <dbReference type="ARBA" id="ARBA00022603"/>
    </source>
</evidence>
<dbReference type="SUPFAM" id="SSF53335">
    <property type="entry name" value="S-adenosyl-L-methionine-dependent methyltransferases"/>
    <property type="match status" value="1"/>
</dbReference>
<keyword evidence="3" id="KW-0949">S-adenosyl-L-methionine</keyword>
<reference evidence="6" key="1">
    <citation type="submission" date="2025-08" db="UniProtKB">
        <authorList>
            <consortium name="RefSeq"/>
        </authorList>
    </citation>
    <scope>IDENTIFICATION</scope>
</reference>
<organism evidence="5 6">
    <name type="scientific">Prunus avium</name>
    <name type="common">Cherry</name>
    <name type="synonym">Cerasus avium</name>
    <dbReference type="NCBI Taxonomy" id="42229"/>
    <lineage>
        <taxon>Eukaryota</taxon>
        <taxon>Viridiplantae</taxon>
        <taxon>Streptophyta</taxon>
        <taxon>Embryophyta</taxon>
        <taxon>Tracheophyta</taxon>
        <taxon>Spermatophyta</taxon>
        <taxon>Magnoliopsida</taxon>
        <taxon>eudicotyledons</taxon>
        <taxon>Gunneridae</taxon>
        <taxon>Pentapetalae</taxon>
        <taxon>rosids</taxon>
        <taxon>fabids</taxon>
        <taxon>Rosales</taxon>
        <taxon>Rosaceae</taxon>
        <taxon>Amygdaloideae</taxon>
        <taxon>Amygdaleae</taxon>
        <taxon>Prunus</taxon>
    </lineage>
</organism>
<evidence type="ECO:0000313" key="6">
    <source>
        <dbReference type="RefSeq" id="XP_021803681.1"/>
    </source>
</evidence>
<accession>A0A6P5RRK6</accession>
<sequence>MFCYSGGFALNAARGGAVNVIGVDSSLPAVELAKENIVLNNMDPGRITFLREDASEFMKGALSRNETWDIVILDPPKLAPRKKALQNASGMYRNLNSLAMQLTKRGGLLMTCSCSGAMTQSGMFLRLLQASCTLLVCST</sequence>
<keyword evidence="1" id="KW-0489">Methyltransferase</keyword>
<dbReference type="InterPro" id="IPR029063">
    <property type="entry name" value="SAM-dependent_MTases_sf"/>
</dbReference>
<dbReference type="AlphaFoldDB" id="A0A6P5RRK6"/>
<dbReference type="CDD" id="cd02440">
    <property type="entry name" value="AdoMet_MTases"/>
    <property type="match status" value="1"/>
</dbReference>
<dbReference type="GO" id="GO:0008168">
    <property type="term" value="F:methyltransferase activity"/>
    <property type="evidence" value="ECO:0007669"/>
    <property type="project" value="UniProtKB-KW"/>
</dbReference>
<evidence type="ECO:0000256" key="2">
    <source>
        <dbReference type="ARBA" id="ARBA00022679"/>
    </source>
</evidence>
<name>A0A6P5RRK6_PRUAV</name>
<dbReference type="KEGG" id="pavi:110747932"/>
<dbReference type="GeneID" id="110747932"/>
<proteinExistence type="predicted"/>
<dbReference type="RefSeq" id="XP_021803681.1">
    <property type="nucleotide sequence ID" value="XM_021947989.1"/>
</dbReference>
<dbReference type="PANTHER" id="PTHR42873">
    <property type="entry name" value="RIBOSOMAL RNA LARGE SUBUNIT METHYLTRANSFERASE"/>
    <property type="match status" value="1"/>
</dbReference>
<dbReference type="Proteomes" id="UP000515124">
    <property type="component" value="Unplaced"/>
</dbReference>
<dbReference type="PANTHER" id="PTHR42873:SF1">
    <property type="entry name" value="S-ADENOSYLMETHIONINE-DEPENDENT METHYLTRANSFERASE DOMAIN-CONTAINING PROTEIN"/>
    <property type="match status" value="1"/>
</dbReference>
<dbReference type="Gene3D" id="3.40.50.150">
    <property type="entry name" value="Vaccinia Virus protein VP39"/>
    <property type="match status" value="1"/>
</dbReference>
<evidence type="ECO:0000313" key="5">
    <source>
        <dbReference type="Proteomes" id="UP000515124"/>
    </source>
</evidence>
<evidence type="ECO:0000256" key="3">
    <source>
        <dbReference type="ARBA" id="ARBA00022691"/>
    </source>
</evidence>
<evidence type="ECO:0000259" key="4">
    <source>
        <dbReference type="Pfam" id="PF10672"/>
    </source>
</evidence>